<dbReference type="HOGENOM" id="CLU_010194_44_5_1"/>
<feature type="transmembrane region" description="Helical" evidence="3">
    <location>
        <begin position="6"/>
        <end position="27"/>
    </location>
</feature>
<dbReference type="InParanoid" id="H9GN12"/>
<evidence type="ECO:0000313" key="5">
    <source>
        <dbReference type="Proteomes" id="UP000001646"/>
    </source>
</evidence>
<reference evidence="4" key="1">
    <citation type="submission" date="2009-12" db="EMBL/GenBank/DDBJ databases">
        <title>The Genome Sequence of Anolis carolinensis (Green Anole Lizard).</title>
        <authorList>
            <consortium name="The Genome Sequencing Platform"/>
            <person name="Di Palma F."/>
            <person name="Alfoldi J."/>
            <person name="Heiman D."/>
            <person name="Young S."/>
            <person name="Grabherr M."/>
            <person name="Johnson J."/>
            <person name="Lander E.S."/>
            <person name="Lindblad-Toh K."/>
        </authorList>
    </citation>
    <scope>NUCLEOTIDE SEQUENCE [LARGE SCALE GENOMIC DNA]</scope>
    <source>
        <strain evidence="4">JBL SC #1</strain>
    </source>
</reference>
<dbReference type="Proteomes" id="UP000001646">
    <property type="component" value="Unplaced"/>
</dbReference>
<comment type="similarity">
    <text evidence="1">Belongs to the short-chain dehydrogenases/reductases (SDR) family.</text>
</comment>
<dbReference type="CDD" id="cd05327">
    <property type="entry name" value="retinol-DH_like_SDR_c_like"/>
    <property type="match status" value="1"/>
</dbReference>
<dbReference type="Bgee" id="ENSACAG00000016242">
    <property type="expression patterns" value="Expressed in kidney and 8 other cell types or tissues"/>
</dbReference>
<name>H9GN12_ANOCA</name>
<keyword evidence="5" id="KW-1185">Reference proteome</keyword>
<accession>H9GN12</accession>
<dbReference type="AlphaFoldDB" id="H9GN12"/>
<organism evidence="4 5">
    <name type="scientific">Anolis carolinensis</name>
    <name type="common">Green anole</name>
    <name type="synonym">American chameleon</name>
    <dbReference type="NCBI Taxonomy" id="28377"/>
    <lineage>
        <taxon>Eukaryota</taxon>
        <taxon>Metazoa</taxon>
        <taxon>Chordata</taxon>
        <taxon>Craniata</taxon>
        <taxon>Vertebrata</taxon>
        <taxon>Euteleostomi</taxon>
        <taxon>Lepidosauria</taxon>
        <taxon>Squamata</taxon>
        <taxon>Bifurcata</taxon>
        <taxon>Unidentata</taxon>
        <taxon>Episquamata</taxon>
        <taxon>Toxicofera</taxon>
        <taxon>Iguania</taxon>
        <taxon>Dactyloidae</taxon>
        <taxon>Anolis</taxon>
    </lineage>
</organism>
<dbReference type="InterPro" id="IPR002347">
    <property type="entry name" value="SDR_fam"/>
</dbReference>
<sequence length="323" mass="35668">GGMESSGQVLLALGLLLGLYTLFYRMFIKGKECRNKTSLRGKTVLLTGGNSGIGKATALDLARRGARVIVASRNRKLGESAVSEIRKVRKHLCAECGNNEVIFMSLDLGSLRSVRTFAEAFLQSEPKLDILINNAGQIMATIDGFDVTFQVNHLGHFLLTHLLLDRIQQCSPSRVVIVSSDVHRRGTIDFQKVHKPVEGYLNAFQSYCNSKLANVLHVRELAKRLEGTGVTFYAVHPGWWASGARICSLVRYWFSLSSPGLFFRDANNGAQTSIYCATEPGLESLSGSYFDNCRRDDTCPLGRDDALATKLWEFSERLVGLSP</sequence>
<evidence type="ECO:0000256" key="3">
    <source>
        <dbReference type="SAM" id="Phobius"/>
    </source>
</evidence>
<keyword evidence="3" id="KW-0472">Membrane</keyword>
<evidence type="ECO:0008006" key="6">
    <source>
        <dbReference type="Google" id="ProtNLM"/>
    </source>
</evidence>
<evidence type="ECO:0000256" key="2">
    <source>
        <dbReference type="ARBA" id="ARBA00023002"/>
    </source>
</evidence>
<keyword evidence="3" id="KW-0812">Transmembrane</keyword>
<dbReference type="SUPFAM" id="SSF51735">
    <property type="entry name" value="NAD(P)-binding Rossmann-fold domains"/>
    <property type="match status" value="1"/>
</dbReference>
<dbReference type="PANTHER" id="PTHR43157">
    <property type="entry name" value="PHOSPHATIDYLINOSITOL-GLYCAN BIOSYNTHESIS CLASS F PROTEIN-RELATED"/>
    <property type="match status" value="1"/>
</dbReference>
<evidence type="ECO:0000313" key="4">
    <source>
        <dbReference type="Ensembl" id="ENSACAP00000015958.4"/>
    </source>
</evidence>
<dbReference type="STRING" id="28377.ENSACAP00000015958"/>
<keyword evidence="2" id="KW-0560">Oxidoreductase</keyword>
<dbReference type="PRINTS" id="PR00081">
    <property type="entry name" value="GDHRDH"/>
</dbReference>
<gene>
    <name evidence="4" type="primary">LOC100561341</name>
</gene>
<keyword evidence="3" id="KW-1133">Transmembrane helix</keyword>
<evidence type="ECO:0000256" key="1">
    <source>
        <dbReference type="ARBA" id="ARBA00006484"/>
    </source>
</evidence>
<reference evidence="4" key="2">
    <citation type="submission" date="2025-08" db="UniProtKB">
        <authorList>
            <consortium name="Ensembl"/>
        </authorList>
    </citation>
    <scope>IDENTIFICATION</scope>
</reference>
<dbReference type="GO" id="GO:0016491">
    <property type="term" value="F:oxidoreductase activity"/>
    <property type="evidence" value="ECO:0007669"/>
    <property type="project" value="UniProtKB-KW"/>
</dbReference>
<dbReference type="Pfam" id="PF00106">
    <property type="entry name" value="adh_short"/>
    <property type="match status" value="1"/>
</dbReference>
<proteinExistence type="inferred from homology"/>
<reference evidence="4" key="3">
    <citation type="submission" date="2025-09" db="UniProtKB">
        <authorList>
            <consortium name="Ensembl"/>
        </authorList>
    </citation>
    <scope>IDENTIFICATION</scope>
</reference>
<dbReference type="Ensembl" id="ENSACAT00000016276.4">
    <property type="protein sequence ID" value="ENSACAP00000015958.4"/>
    <property type="gene ID" value="ENSACAG00000016242.4"/>
</dbReference>
<dbReference type="PANTHER" id="PTHR43157:SF44">
    <property type="entry name" value="DEHYDROGENASE_REDUCTASE SDR FAMILY MEMBER 13"/>
    <property type="match status" value="1"/>
</dbReference>
<dbReference type="InterPro" id="IPR036291">
    <property type="entry name" value="NAD(P)-bd_dom_sf"/>
</dbReference>
<dbReference type="eggNOG" id="KOG1208">
    <property type="taxonomic scope" value="Eukaryota"/>
</dbReference>
<protein>
    <recommendedName>
        <fullName evidence="6">Dehydrogenase/reductase 13</fullName>
    </recommendedName>
</protein>
<dbReference type="GeneTree" id="ENSGT00940000155599"/>
<dbReference type="Gene3D" id="3.40.50.720">
    <property type="entry name" value="NAD(P)-binding Rossmann-like Domain"/>
    <property type="match status" value="1"/>
</dbReference>